<keyword evidence="4 5" id="KW-0119">Carbohydrate metabolism</keyword>
<reference evidence="11" key="1">
    <citation type="submission" date="2015-11" db="EMBL/GenBank/DDBJ databases">
        <authorList>
            <person name="Varghese N."/>
        </authorList>
    </citation>
    <scope>NUCLEOTIDE SEQUENCE [LARGE SCALE GENOMIC DNA]</scope>
    <source>
        <strain evidence="11">DSM 45899</strain>
    </source>
</reference>
<keyword evidence="3 5" id="KW-0378">Hydrolase</keyword>
<dbReference type="EMBL" id="FAOZ01000007">
    <property type="protein sequence ID" value="CUU56358.1"/>
    <property type="molecule type" value="Genomic_DNA"/>
</dbReference>
<dbReference type="GO" id="GO:0006046">
    <property type="term" value="P:N-acetylglucosamine catabolic process"/>
    <property type="evidence" value="ECO:0007669"/>
    <property type="project" value="TreeGrafter"/>
</dbReference>
<evidence type="ECO:0000259" key="9">
    <source>
        <dbReference type="Pfam" id="PF01979"/>
    </source>
</evidence>
<sequence length="410" mass="40550">MASGLSAGEQAVTVLTGARVITPAGILDPGWVRVRGGLIAGVGRGRVEVPTEIAAAAAVPTEVVDLGGAWLVPGFIDLHVHGGGGHDVTASPADLAAAVAFHRAHGTTRTLVSLVTAPVARLAEQLGWIAALAAAGPGPGGHVVGAHLEGPFLAAARRGAQPAEHLRQPDRGVYAELAAAAAGTLRVVTVAPELPGAGAVVAAALADGVIAAVGHTDATYDQATDAFAAGMTLTTHLFNGMRPLHHREPGAAGAALDAGVVCELINDGVHVHPALLRFVAAQPDRLVLVTDAVDAAGVGDGDYRLGGQPVRVRGGEARLAADGALAGSTLTMDAAVRRAVRAGLPIETAVAAAATTPARVLGLRGSCGAIEPGLAADLVVLDADLAVTGVLAGGRWAGAGPPGTVRRPAP</sequence>
<evidence type="ECO:0000256" key="2">
    <source>
        <dbReference type="ARBA" id="ARBA00022723"/>
    </source>
</evidence>
<evidence type="ECO:0000313" key="11">
    <source>
        <dbReference type="Proteomes" id="UP000198802"/>
    </source>
</evidence>
<feature type="binding site" evidence="7">
    <location>
        <position position="160"/>
    </location>
    <ligand>
        <name>substrate</name>
    </ligand>
</feature>
<evidence type="ECO:0000256" key="1">
    <source>
        <dbReference type="ARBA" id="ARBA00010716"/>
    </source>
</evidence>
<comment type="similarity">
    <text evidence="1 5">Belongs to the metallo-dependent hydrolases superfamily. NagA family.</text>
</comment>
<dbReference type="GO" id="GO:0046872">
    <property type="term" value="F:metal ion binding"/>
    <property type="evidence" value="ECO:0007669"/>
    <property type="project" value="UniProtKB-KW"/>
</dbReference>
<protein>
    <submittedName>
        <fullName evidence="10">N-acetylglucosamine-6-phosphate deacetylase</fullName>
    </submittedName>
</protein>
<organism evidence="10 11">
    <name type="scientific">Parafrankia irregularis</name>
    <dbReference type="NCBI Taxonomy" id="795642"/>
    <lineage>
        <taxon>Bacteria</taxon>
        <taxon>Bacillati</taxon>
        <taxon>Actinomycetota</taxon>
        <taxon>Actinomycetes</taxon>
        <taxon>Frankiales</taxon>
        <taxon>Frankiaceae</taxon>
        <taxon>Parafrankia</taxon>
    </lineage>
</organism>
<evidence type="ECO:0000256" key="8">
    <source>
        <dbReference type="PIRSR" id="PIRSR038994-3"/>
    </source>
</evidence>
<dbReference type="InterPro" id="IPR006680">
    <property type="entry name" value="Amidohydro-rel"/>
</dbReference>
<dbReference type="InterPro" id="IPR003764">
    <property type="entry name" value="GlcNAc_6-P_deAcase"/>
</dbReference>
<evidence type="ECO:0000256" key="7">
    <source>
        <dbReference type="PIRSR" id="PIRSR038994-2"/>
    </source>
</evidence>
<evidence type="ECO:0000256" key="6">
    <source>
        <dbReference type="PIRSR" id="PIRSR038994-1"/>
    </source>
</evidence>
<dbReference type="InterPro" id="IPR011059">
    <property type="entry name" value="Metal-dep_hydrolase_composite"/>
</dbReference>
<feature type="active site" description="Proton donor/acceptor" evidence="6">
    <location>
        <position position="291"/>
    </location>
</feature>
<proteinExistence type="inferred from homology"/>
<dbReference type="Gene3D" id="3.20.20.140">
    <property type="entry name" value="Metal-dependent hydrolases"/>
    <property type="match status" value="1"/>
</dbReference>
<feature type="binding site" evidence="7">
    <location>
        <position position="247"/>
    </location>
    <ligand>
        <name>substrate</name>
    </ligand>
</feature>
<feature type="binding site" evidence="7">
    <location>
        <begin position="325"/>
        <end position="327"/>
    </location>
    <ligand>
        <name>substrate</name>
    </ligand>
</feature>
<evidence type="ECO:0000256" key="4">
    <source>
        <dbReference type="ARBA" id="ARBA00023277"/>
    </source>
</evidence>
<dbReference type="PANTHER" id="PTHR11113">
    <property type="entry name" value="N-ACETYLGLUCOSAMINE-6-PHOSPHATE DEACETYLASE"/>
    <property type="match status" value="1"/>
</dbReference>
<dbReference type="PIRSF" id="PIRSF038994">
    <property type="entry name" value="NagA"/>
    <property type="match status" value="1"/>
</dbReference>
<keyword evidence="2 8" id="KW-0479">Metal-binding</keyword>
<dbReference type="Gene3D" id="2.30.40.10">
    <property type="entry name" value="Urease, subunit C, domain 1"/>
    <property type="match status" value="1"/>
</dbReference>
<accession>A0A0S4QPB4</accession>
<dbReference type="InterPro" id="IPR032466">
    <property type="entry name" value="Metal_Hydrolase"/>
</dbReference>
<feature type="binding site" evidence="7">
    <location>
        <position position="270"/>
    </location>
    <ligand>
        <name>substrate</name>
    </ligand>
</feature>
<name>A0A0S4QPB4_9ACTN</name>
<dbReference type="GO" id="GO:0008448">
    <property type="term" value="F:N-acetylglucosamine-6-phosphate deacetylase activity"/>
    <property type="evidence" value="ECO:0007669"/>
    <property type="project" value="InterPro"/>
</dbReference>
<dbReference type="RefSeq" id="WP_091276447.1">
    <property type="nucleotide sequence ID" value="NZ_FAOZ01000007.1"/>
</dbReference>
<feature type="binding site" evidence="7">
    <location>
        <begin position="239"/>
        <end position="240"/>
    </location>
    <ligand>
        <name>substrate</name>
    </ligand>
</feature>
<feature type="binding site" evidence="8">
    <location>
        <position position="236"/>
    </location>
    <ligand>
        <name>Zn(2+)</name>
        <dbReference type="ChEBI" id="CHEBI:29105"/>
    </ligand>
</feature>
<dbReference type="SUPFAM" id="SSF51556">
    <property type="entry name" value="Metallo-dependent hydrolases"/>
    <property type="match status" value="1"/>
</dbReference>
<evidence type="ECO:0000313" key="10">
    <source>
        <dbReference type="EMBL" id="CUU56358.1"/>
    </source>
</evidence>
<dbReference type="NCBIfam" id="TIGR00221">
    <property type="entry name" value="nagA"/>
    <property type="match status" value="1"/>
</dbReference>
<dbReference type="SUPFAM" id="SSF51338">
    <property type="entry name" value="Composite domain of metallo-dependent hydrolases"/>
    <property type="match status" value="1"/>
</dbReference>
<feature type="domain" description="Amidohydrolase-related" evidence="9">
    <location>
        <begin position="71"/>
        <end position="395"/>
    </location>
</feature>
<comment type="cofactor">
    <cofactor evidence="8">
        <name>a divalent metal cation</name>
        <dbReference type="ChEBI" id="CHEBI:60240"/>
    </cofactor>
    <text evidence="8">Binds 1 divalent metal cation per subunit.</text>
</comment>
<evidence type="ECO:0000256" key="5">
    <source>
        <dbReference type="PIRNR" id="PIRNR038994"/>
    </source>
</evidence>
<feature type="binding site" evidence="8">
    <location>
        <position position="215"/>
    </location>
    <ligand>
        <name>Zn(2+)</name>
        <dbReference type="ChEBI" id="CHEBI:29105"/>
    </ligand>
</feature>
<dbReference type="PANTHER" id="PTHR11113:SF14">
    <property type="entry name" value="N-ACETYLGLUCOSAMINE-6-PHOSPHATE DEACETYLASE"/>
    <property type="match status" value="1"/>
</dbReference>
<dbReference type="AlphaFoldDB" id="A0A0S4QPB4"/>
<evidence type="ECO:0000256" key="3">
    <source>
        <dbReference type="ARBA" id="ARBA00022801"/>
    </source>
</evidence>
<keyword evidence="11" id="KW-1185">Reference proteome</keyword>
<gene>
    <name evidence="10" type="ORF">Ga0074812_107242</name>
</gene>
<feature type="binding site" evidence="8">
    <location>
        <position position="149"/>
    </location>
    <ligand>
        <name>Zn(2+)</name>
        <dbReference type="ChEBI" id="CHEBI:29105"/>
    </ligand>
</feature>
<dbReference type="Proteomes" id="UP000198802">
    <property type="component" value="Unassembled WGS sequence"/>
</dbReference>
<dbReference type="Pfam" id="PF01979">
    <property type="entry name" value="Amidohydro_1"/>
    <property type="match status" value="1"/>
</dbReference>